<evidence type="ECO:0000313" key="8">
    <source>
        <dbReference type="EMBL" id="MEN3068230.1"/>
    </source>
</evidence>
<gene>
    <name evidence="8" type="ORF">ABDB84_07040</name>
</gene>
<evidence type="ECO:0000256" key="1">
    <source>
        <dbReference type="ARBA" id="ARBA00004651"/>
    </source>
</evidence>
<dbReference type="EMBL" id="JBDIVE010000003">
    <property type="protein sequence ID" value="MEN3068230.1"/>
    <property type="molecule type" value="Genomic_DNA"/>
</dbReference>
<comment type="similarity">
    <text evidence="2">Belongs to the polysaccharide synthase family.</text>
</comment>
<feature type="transmembrane region" description="Helical" evidence="7">
    <location>
        <begin position="373"/>
        <end position="393"/>
    </location>
</feature>
<sequence>MKPSGILLVLAQRGWQAASGVLTIVLIAHCMSPQLQGWYYSFLSVAALYTLVDLGLSVVLVQHVAHRFVGLHWGAQGEPVGPDAQRFMQLMRWALRRYVFLAVLFAMLLIPGGALFFSQRDDGFSWLAAWLALALSTSLNIVTLPCLAIIEGSGAVREAYAIRFAQGVLGAAACWVVMLAGGQLWAAVMPAAAGLCVVSIVVWRRRPAMLRIVLSGATDAAALAEEIWPLQWRVGLTWLSGYLLTQIYTPILFHFQGAVVAGQMGLSLTIANTLGLLAQSWIARSVPAMGKAAALRDWKTLDAIFRRDLQASMLSFGAGVVVVCCLYALLADSVYLLRVLPFGAMLALLGVVFANHLIGALAAHLRVHLREPLVWVSVAAAFLSVPAAVWAAANQSAASVVGAMLAVQCCLALPLSLWRWHGCKKSLRNP</sequence>
<dbReference type="PANTHER" id="PTHR30250:SF10">
    <property type="entry name" value="LIPOPOLYSACCHARIDE BIOSYNTHESIS PROTEIN WZXC"/>
    <property type="match status" value="1"/>
</dbReference>
<keyword evidence="3" id="KW-1003">Cell membrane</keyword>
<keyword evidence="6 7" id="KW-0472">Membrane</keyword>
<keyword evidence="5 7" id="KW-1133">Transmembrane helix</keyword>
<name>A0ABU9YX27_9RHOO</name>
<feature type="transmembrane region" description="Helical" evidence="7">
    <location>
        <begin position="39"/>
        <end position="61"/>
    </location>
</feature>
<evidence type="ECO:0000313" key="9">
    <source>
        <dbReference type="Proteomes" id="UP001410394"/>
    </source>
</evidence>
<dbReference type="Proteomes" id="UP001410394">
    <property type="component" value="Unassembled WGS sequence"/>
</dbReference>
<feature type="transmembrane region" description="Helical" evidence="7">
    <location>
        <begin position="124"/>
        <end position="148"/>
    </location>
</feature>
<accession>A0ABU9YX27</accession>
<keyword evidence="9" id="KW-1185">Reference proteome</keyword>
<dbReference type="RefSeq" id="WP_345919000.1">
    <property type="nucleotide sequence ID" value="NZ_JBDIVE010000003.1"/>
</dbReference>
<feature type="transmembrane region" description="Helical" evidence="7">
    <location>
        <begin position="311"/>
        <end position="330"/>
    </location>
</feature>
<feature type="transmembrane region" description="Helical" evidence="7">
    <location>
        <begin position="184"/>
        <end position="203"/>
    </location>
</feature>
<evidence type="ECO:0008006" key="10">
    <source>
        <dbReference type="Google" id="ProtNLM"/>
    </source>
</evidence>
<feature type="transmembrane region" description="Helical" evidence="7">
    <location>
        <begin position="342"/>
        <end position="361"/>
    </location>
</feature>
<evidence type="ECO:0000256" key="4">
    <source>
        <dbReference type="ARBA" id="ARBA00022692"/>
    </source>
</evidence>
<dbReference type="PANTHER" id="PTHR30250">
    <property type="entry name" value="PST FAMILY PREDICTED COLANIC ACID TRANSPORTER"/>
    <property type="match status" value="1"/>
</dbReference>
<proteinExistence type="inferred from homology"/>
<comment type="caution">
    <text evidence="8">The sequence shown here is derived from an EMBL/GenBank/DDBJ whole genome shotgun (WGS) entry which is preliminary data.</text>
</comment>
<feature type="transmembrane region" description="Helical" evidence="7">
    <location>
        <begin position="98"/>
        <end position="118"/>
    </location>
</feature>
<evidence type="ECO:0000256" key="7">
    <source>
        <dbReference type="SAM" id="Phobius"/>
    </source>
</evidence>
<protein>
    <recommendedName>
        <fullName evidence="10">O-antigen/teichoic acid export membrane protein</fullName>
    </recommendedName>
</protein>
<evidence type="ECO:0000256" key="3">
    <source>
        <dbReference type="ARBA" id="ARBA00022475"/>
    </source>
</evidence>
<keyword evidence="4 7" id="KW-0812">Transmembrane</keyword>
<organism evidence="8 9">
    <name type="scientific">Uliginosibacterium sediminicola</name>
    <dbReference type="NCBI Taxonomy" id="2024550"/>
    <lineage>
        <taxon>Bacteria</taxon>
        <taxon>Pseudomonadati</taxon>
        <taxon>Pseudomonadota</taxon>
        <taxon>Betaproteobacteria</taxon>
        <taxon>Rhodocyclales</taxon>
        <taxon>Zoogloeaceae</taxon>
        <taxon>Uliginosibacterium</taxon>
    </lineage>
</organism>
<evidence type="ECO:0000256" key="6">
    <source>
        <dbReference type="ARBA" id="ARBA00023136"/>
    </source>
</evidence>
<evidence type="ECO:0000256" key="5">
    <source>
        <dbReference type="ARBA" id="ARBA00022989"/>
    </source>
</evidence>
<evidence type="ECO:0000256" key="2">
    <source>
        <dbReference type="ARBA" id="ARBA00007430"/>
    </source>
</evidence>
<dbReference type="InterPro" id="IPR050833">
    <property type="entry name" value="Poly_Biosynth_Transport"/>
</dbReference>
<reference evidence="8 9" key="1">
    <citation type="journal article" date="2018" name="Int. J. Syst. Evol. Microbiol.">
        <title>Uliginosibacterium sediminicola sp. nov., isolated from freshwater sediment.</title>
        <authorList>
            <person name="Hwang W.M."/>
            <person name="Kim S.M."/>
            <person name="Kang K."/>
            <person name="Ahn T.Y."/>
        </authorList>
    </citation>
    <scope>NUCLEOTIDE SEQUENCE [LARGE SCALE GENOMIC DNA]</scope>
    <source>
        <strain evidence="8 9">M1-21</strain>
    </source>
</reference>
<comment type="subcellular location">
    <subcellularLocation>
        <location evidence="1">Cell membrane</location>
        <topology evidence="1">Multi-pass membrane protein</topology>
    </subcellularLocation>
</comment>
<feature type="transmembrane region" description="Helical" evidence="7">
    <location>
        <begin position="160"/>
        <end position="178"/>
    </location>
</feature>
<feature type="transmembrane region" description="Helical" evidence="7">
    <location>
        <begin position="399"/>
        <end position="418"/>
    </location>
</feature>